<keyword evidence="2" id="KW-0808">Transferase</keyword>
<dbReference type="Proteomes" id="UP001217044">
    <property type="component" value="Chromosome"/>
</dbReference>
<dbReference type="PANTHER" id="PTHR43685">
    <property type="entry name" value="GLYCOSYLTRANSFERASE"/>
    <property type="match status" value="1"/>
</dbReference>
<proteinExistence type="predicted"/>
<dbReference type="InterPro" id="IPR001173">
    <property type="entry name" value="Glyco_trans_2-like"/>
</dbReference>
<dbReference type="Gene3D" id="3.90.550.10">
    <property type="entry name" value="Spore Coat Polysaccharide Biosynthesis Protein SpsA, Chain A"/>
    <property type="match status" value="1"/>
</dbReference>
<name>A0ABY7V271_9DEIO</name>
<gene>
    <name evidence="2" type="ORF">M8445_03370</name>
</gene>
<organism evidence="2 3">
    <name type="scientific">Deinococcus aquaticus</name>
    <dbReference type="NCBI Taxonomy" id="328692"/>
    <lineage>
        <taxon>Bacteria</taxon>
        <taxon>Thermotogati</taxon>
        <taxon>Deinococcota</taxon>
        <taxon>Deinococci</taxon>
        <taxon>Deinococcales</taxon>
        <taxon>Deinococcaceae</taxon>
        <taxon>Deinococcus</taxon>
    </lineage>
</organism>
<protein>
    <submittedName>
        <fullName evidence="2">Glycosyltransferase</fullName>
        <ecNumber evidence="2">2.4.-.-</ecNumber>
    </submittedName>
</protein>
<dbReference type="InterPro" id="IPR050834">
    <property type="entry name" value="Glycosyltransf_2"/>
</dbReference>
<feature type="domain" description="Glycosyltransferase 2-like" evidence="1">
    <location>
        <begin position="3"/>
        <end position="157"/>
    </location>
</feature>
<dbReference type="EC" id="2.4.-.-" evidence="2"/>
<dbReference type="GO" id="GO:0016757">
    <property type="term" value="F:glycosyltransferase activity"/>
    <property type="evidence" value="ECO:0007669"/>
    <property type="project" value="UniProtKB-KW"/>
</dbReference>
<dbReference type="RefSeq" id="WP_273989683.1">
    <property type="nucleotide sequence ID" value="NZ_BAABQT010000006.1"/>
</dbReference>
<keyword evidence="2" id="KW-0328">Glycosyltransferase</keyword>
<sequence length="231" mass="26414">MISVCIAMYNGDRFLRDQISSILLDLEKDDEIIVIDDCSSDSSLKILDSFQDDRIKIYGNDRNIGVIKSFEKAIKLSTGHFIFLCDQDDIWIKGKREKMLDGLRYHQLVVCNADIIDQNGHPTGDGFFKIRNSGSGFVKNLIKNTYIGCCMAFRSELKEMIMPFPDKIPMHDQWIGLMSETKSPSLFIEDRLVGYRRHSGNVTSMKRGSWASVSLKRINILLAILHRKISK</sequence>
<evidence type="ECO:0000313" key="3">
    <source>
        <dbReference type="Proteomes" id="UP001217044"/>
    </source>
</evidence>
<accession>A0ABY7V271</accession>
<evidence type="ECO:0000313" key="2">
    <source>
        <dbReference type="EMBL" id="WDA59268.1"/>
    </source>
</evidence>
<keyword evidence="3" id="KW-1185">Reference proteome</keyword>
<dbReference type="PANTHER" id="PTHR43685:SF11">
    <property type="entry name" value="GLYCOSYLTRANSFERASE TAGX-RELATED"/>
    <property type="match status" value="1"/>
</dbReference>
<dbReference type="SUPFAM" id="SSF53448">
    <property type="entry name" value="Nucleotide-diphospho-sugar transferases"/>
    <property type="match status" value="1"/>
</dbReference>
<evidence type="ECO:0000259" key="1">
    <source>
        <dbReference type="Pfam" id="PF00535"/>
    </source>
</evidence>
<dbReference type="InterPro" id="IPR029044">
    <property type="entry name" value="Nucleotide-diphossugar_trans"/>
</dbReference>
<dbReference type="EMBL" id="CP115165">
    <property type="protein sequence ID" value="WDA59268.1"/>
    <property type="molecule type" value="Genomic_DNA"/>
</dbReference>
<dbReference type="Pfam" id="PF00535">
    <property type="entry name" value="Glycos_transf_2"/>
    <property type="match status" value="1"/>
</dbReference>
<reference evidence="2 3" key="1">
    <citation type="submission" date="2022-12" db="EMBL/GenBank/DDBJ databases">
        <title>Genome Sequence of Deinococcus aquaticus Type Strain PB314.</title>
        <authorList>
            <person name="Albert C."/>
            <person name="Hill J."/>
            <person name="Boren L."/>
            <person name="Scholz-Ng S."/>
            <person name="Fatema N."/>
            <person name="Grosso R."/>
            <person name="Soboslay E."/>
            <person name="Tuohy J."/>
        </authorList>
    </citation>
    <scope>NUCLEOTIDE SEQUENCE [LARGE SCALE GENOMIC DNA]</scope>
    <source>
        <strain evidence="2 3">PB-314</strain>
    </source>
</reference>